<dbReference type="AlphaFoldDB" id="T1DC82"/>
<feature type="non-terminal residue" evidence="1">
    <location>
        <position position="40"/>
    </location>
</feature>
<name>T1DC82_9ZZZZ</name>
<dbReference type="EMBL" id="AUZX01001211">
    <property type="protein sequence ID" value="EQD79690.1"/>
    <property type="molecule type" value="Genomic_DNA"/>
</dbReference>
<gene>
    <name evidence="1" type="ORF">B1A_01595</name>
</gene>
<reference evidence="1" key="1">
    <citation type="submission" date="2013-08" db="EMBL/GenBank/DDBJ databases">
        <authorList>
            <person name="Mendez C."/>
            <person name="Richter M."/>
            <person name="Ferrer M."/>
            <person name="Sanchez J."/>
        </authorList>
    </citation>
    <scope>NUCLEOTIDE SEQUENCE</scope>
</reference>
<organism evidence="1">
    <name type="scientific">mine drainage metagenome</name>
    <dbReference type="NCBI Taxonomy" id="410659"/>
    <lineage>
        <taxon>unclassified sequences</taxon>
        <taxon>metagenomes</taxon>
        <taxon>ecological metagenomes</taxon>
    </lineage>
</organism>
<comment type="caution">
    <text evidence="1">The sequence shown here is derived from an EMBL/GenBank/DDBJ whole genome shotgun (WGS) entry which is preliminary data.</text>
</comment>
<accession>T1DC82</accession>
<reference evidence="1" key="2">
    <citation type="journal article" date="2014" name="ISME J.">
        <title>Microbial stratification in low pH oxic and suboxic macroscopic growths along an acid mine drainage.</title>
        <authorList>
            <person name="Mendez-Garcia C."/>
            <person name="Mesa V."/>
            <person name="Sprenger R.R."/>
            <person name="Richter M."/>
            <person name="Diez M.S."/>
            <person name="Solano J."/>
            <person name="Bargiela R."/>
            <person name="Golyshina O.V."/>
            <person name="Manteca A."/>
            <person name="Ramos J.L."/>
            <person name="Gallego J.R."/>
            <person name="Llorente I."/>
            <person name="Martins Dos Santos V.A."/>
            <person name="Jensen O.N."/>
            <person name="Pelaez A.I."/>
            <person name="Sanchez J."/>
            <person name="Ferrer M."/>
        </authorList>
    </citation>
    <scope>NUCLEOTIDE SEQUENCE</scope>
</reference>
<sequence>MNRKTAEGYLEVLEDLLLGFRLNVFTRRAKRELASHPKFY</sequence>
<proteinExistence type="predicted"/>
<protein>
    <submittedName>
        <fullName evidence="1">Uncharacterized protein</fullName>
    </submittedName>
</protein>
<evidence type="ECO:0000313" key="1">
    <source>
        <dbReference type="EMBL" id="EQD79690.1"/>
    </source>
</evidence>